<reference evidence="4 5" key="1">
    <citation type="submission" date="2017-01" db="EMBL/GenBank/DDBJ databases">
        <title>Complete genome sequence of esterase-producing bacterium Croceicoccus marinus E4A9.</title>
        <authorList>
            <person name="Wu Y.-H."/>
            <person name="Cheng H."/>
            <person name="Xu L."/>
            <person name="Huo Y.-Y."/>
            <person name="Wang C.-S."/>
            <person name="Xu X.-W."/>
        </authorList>
    </citation>
    <scope>NUCLEOTIDE SEQUENCE [LARGE SCALE GENOMIC DNA]</scope>
    <source>
        <strain evidence="4 5">E4A9</strain>
    </source>
</reference>
<dbReference type="PANTHER" id="PTHR47505:SF1">
    <property type="entry name" value="DNA UTILIZATION PROTEIN YHGH"/>
    <property type="match status" value="1"/>
</dbReference>
<evidence type="ECO:0000313" key="5">
    <source>
        <dbReference type="Proteomes" id="UP000195807"/>
    </source>
</evidence>
<dbReference type="KEGG" id="cman:A9D14_06420"/>
<keyword evidence="5" id="KW-1185">Reference proteome</keyword>
<dbReference type="AlphaFoldDB" id="A0A1Z1FAY5"/>
<dbReference type="SUPFAM" id="SSF53271">
    <property type="entry name" value="PRTase-like"/>
    <property type="match status" value="1"/>
</dbReference>
<accession>A0A1Z1FAY5</accession>
<dbReference type="Pfam" id="PF18912">
    <property type="entry name" value="DZR_2"/>
    <property type="match status" value="1"/>
</dbReference>
<evidence type="ECO:0000313" key="4">
    <source>
        <dbReference type="EMBL" id="ARU15886.1"/>
    </source>
</evidence>
<evidence type="ECO:0000259" key="3">
    <source>
        <dbReference type="Pfam" id="PF18912"/>
    </source>
</evidence>
<dbReference type="Pfam" id="PF00156">
    <property type="entry name" value="Pribosyltran"/>
    <property type="match status" value="1"/>
</dbReference>
<dbReference type="InterPro" id="IPR044005">
    <property type="entry name" value="DZR_2"/>
</dbReference>
<dbReference type="InterPro" id="IPR029057">
    <property type="entry name" value="PRTase-like"/>
</dbReference>
<dbReference type="PANTHER" id="PTHR47505">
    <property type="entry name" value="DNA UTILIZATION PROTEIN YHGH"/>
    <property type="match status" value="1"/>
</dbReference>
<organism evidence="4 5">
    <name type="scientific">Croceicoccus marinus</name>
    <dbReference type="NCBI Taxonomy" id="450378"/>
    <lineage>
        <taxon>Bacteria</taxon>
        <taxon>Pseudomonadati</taxon>
        <taxon>Pseudomonadota</taxon>
        <taxon>Alphaproteobacteria</taxon>
        <taxon>Sphingomonadales</taxon>
        <taxon>Erythrobacteraceae</taxon>
        <taxon>Croceicoccus</taxon>
    </lineage>
</organism>
<dbReference type="EMBL" id="CP019602">
    <property type="protein sequence ID" value="ARU15886.1"/>
    <property type="molecule type" value="Genomic_DNA"/>
</dbReference>
<dbReference type="STRING" id="450378.GCA_001661675_01287"/>
<dbReference type="CDD" id="cd06223">
    <property type="entry name" value="PRTases_typeI"/>
    <property type="match status" value="1"/>
</dbReference>
<proteinExistence type="inferred from homology"/>
<protein>
    <recommendedName>
        <fullName evidence="6">ComF family protein</fullName>
    </recommendedName>
</protein>
<dbReference type="OrthoDB" id="9779910at2"/>
<feature type="domain" description="Double zinc ribbon" evidence="3">
    <location>
        <begin position="10"/>
        <end position="75"/>
    </location>
</feature>
<dbReference type="Proteomes" id="UP000195807">
    <property type="component" value="Chromosome"/>
</dbReference>
<gene>
    <name evidence="4" type="ORF">A9D14_06420</name>
</gene>
<evidence type="ECO:0008006" key="6">
    <source>
        <dbReference type="Google" id="ProtNLM"/>
    </source>
</evidence>
<dbReference type="Gene3D" id="3.40.50.2020">
    <property type="match status" value="1"/>
</dbReference>
<dbReference type="InterPro" id="IPR051910">
    <property type="entry name" value="ComF/GntX_DNA_util-trans"/>
</dbReference>
<name>A0A1Z1FAY5_9SPHN</name>
<evidence type="ECO:0000259" key="2">
    <source>
        <dbReference type="Pfam" id="PF00156"/>
    </source>
</evidence>
<dbReference type="RefSeq" id="WP_066844178.1">
    <property type="nucleotide sequence ID" value="NZ_CP019602.1"/>
</dbReference>
<sequence length="261" mass="28097">MTLRQVIAPLVDFAFPPRCPSCGEEVLGSVSDLDEGLCGSCWGKLRLPGQPACRLCQIPLSSDQLTTEGLCGPCRTDRPEHDGIAAATIYGPVSREVLLALKHAGRFALAGSMGRFMALRFAAAGLANPENPLVVPVPLHPSRLWKRGYNQSVLLGKSFAARMGWDFRPDVLRRRKRTPSLDGLDRMERRAVLEGAIEAVRSDAVAGRDIVLIDDVVTSGATSGACVEALRSAGAKRVIIACYARVGLSERHESIAEEPPE</sequence>
<feature type="domain" description="Phosphoribosyltransferase" evidence="2">
    <location>
        <begin position="202"/>
        <end position="247"/>
    </location>
</feature>
<dbReference type="InterPro" id="IPR000836">
    <property type="entry name" value="PRTase_dom"/>
</dbReference>
<evidence type="ECO:0000256" key="1">
    <source>
        <dbReference type="ARBA" id="ARBA00008007"/>
    </source>
</evidence>
<comment type="similarity">
    <text evidence="1">Belongs to the ComF/GntX family.</text>
</comment>